<keyword evidence="1" id="KW-0175">Coiled coil</keyword>
<dbReference type="Proteomes" id="UP000039865">
    <property type="component" value="Unassembled WGS sequence"/>
</dbReference>
<accession>A0A078AYP6</accession>
<dbReference type="EMBL" id="CCKQ01014554">
    <property type="protein sequence ID" value="CDW86337.1"/>
    <property type="molecule type" value="Genomic_DNA"/>
</dbReference>
<dbReference type="AlphaFoldDB" id="A0A078AYP6"/>
<evidence type="ECO:0000313" key="4">
    <source>
        <dbReference type="Proteomes" id="UP000039865"/>
    </source>
</evidence>
<keyword evidence="4" id="KW-1185">Reference proteome</keyword>
<name>A0A078AYP6_STYLE</name>
<evidence type="ECO:0000313" key="3">
    <source>
        <dbReference type="EMBL" id="CDW86337.1"/>
    </source>
</evidence>
<gene>
    <name evidence="3" type="primary">Contig15593.g16613</name>
    <name evidence="3" type="ORF">STYLEM_15431</name>
</gene>
<feature type="coiled-coil region" evidence="1">
    <location>
        <begin position="14"/>
        <end position="48"/>
    </location>
</feature>
<organism evidence="3 4">
    <name type="scientific">Stylonychia lemnae</name>
    <name type="common">Ciliate</name>
    <dbReference type="NCBI Taxonomy" id="5949"/>
    <lineage>
        <taxon>Eukaryota</taxon>
        <taxon>Sar</taxon>
        <taxon>Alveolata</taxon>
        <taxon>Ciliophora</taxon>
        <taxon>Intramacronucleata</taxon>
        <taxon>Spirotrichea</taxon>
        <taxon>Stichotrichia</taxon>
        <taxon>Sporadotrichida</taxon>
        <taxon>Oxytrichidae</taxon>
        <taxon>Stylonychinae</taxon>
        <taxon>Stylonychia</taxon>
    </lineage>
</organism>
<proteinExistence type="predicted"/>
<feature type="region of interest" description="Disordered" evidence="2">
    <location>
        <begin position="348"/>
        <end position="390"/>
    </location>
</feature>
<sequence>MGCKGTKFTNEDIIQTLENRRRSVETKIDDYTKKISLESSKLKELQAEYTHYASQNNTTKKIEITSKVASIQKVNERQNTQLKLLHSQLGQLKSQIDQLRAKKIGDDLYLSQQEAGKYLDPKQFANLLNGMNKEGEKLDQIDYMTKEQLKNESDSTLIQARLEREHLIHTMGQNETKEQNPYLNVDRLQGNQDLINDQIIQNEIKIQKMKNRLSHYVGDLAKLQDDFNLAGSINNKPLQDQIINQTQILLQEQAKIQTQLNQAMIAQGHLRSHSLGIQNNTIVQETMEVMKQTETYQSQQDMRAQENFLRTQDILSKQQLKSNQLYLNQMQDSKDASKLLQNNQFGINQNLSKPQDSNQNQQPQQQIQRNGQQQNSKSNPQDQRSQSNQFNQINQQQQYQNQNPMQQQQQQLQYSYPPQMQPQMMQMPMNYNQMVHPQAFMIPPQNIGVNVNFNQQPVSQGIKQ</sequence>
<evidence type="ECO:0000256" key="2">
    <source>
        <dbReference type="SAM" id="MobiDB-lite"/>
    </source>
</evidence>
<reference evidence="3 4" key="1">
    <citation type="submission" date="2014-06" db="EMBL/GenBank/DDBJ databases">
        <authorList>
            <person name="Swart Estienne"/>
        </authorList>
    </citation>
    <scope>NUCLEOTIDE SEQUENCE [LARGE SCALE GENOMIC DNA]</scope>
    <source>
        <strain evidence="3 4">130c</strain>
    </source>
</reference>
<feature type="compositionally biased region" description="Low complexity" evidence="2">
    <location>
        <begin position="355"/>
        <end position="375"/>
    </location>
</feature>
<evidence type="ECO:0000256" key="1">
    <source>
        <dbReference type="SAM" id="Coils"/>
    </source>
</evidence>
<dbReference type="InParanoid" id="A0A078AYP6"/>
<protein>
    <submittedName>
        <fullName evidence="3">Uncharacterized protein</fullName>
    </submittedName>
</protein>
<dbReference type="OMA" id="NCDENDQ"/>